<dbReference type="InterPro" id="IPR005531">
    <property type="entry name" value="Asp23"/>
</dbReference>
<keyword evidence="3" id="KW-1185">Reference proteome</keyword>
<dbReference type="eggNOG" id="COG1302">
    <property type="taxonomic scope" value="Bacteria"/>
</dbReference>
<name>A0A1I0ILJ5_9FIRM</name>
<comment type="similarity">
    <text evidence="1">Belongs to the asp23 family.</text>
</comment>
<dbReference type="PANTHER" id="PTHR34297">
    <property type="entry name" value="HYPOTHETICAL CYTOSOLIC PROTEIN-RELATED"/>
    <property type="match status" value="1"/>
</dbReference>
<dbReference type="EMBL" id="FOIL01000087">
    <property type="protein sequence ID" value="SET97213.1"/>
    <property type="molecule type" value="Genomic_DNA"/>
</dbReference>
<dbReference type="RefSeq" id="WP_074650738.1">
    <property type="nucleotide sequence ID" value="NZ_FOIL01000087.1"/>
</dbReference>
<reference evidence="2 3" key="1">
    <citation type="submission" date="2016-10" db="EMBL/GenBank/DDBJ databases">
        <authorList>
            <person name="de Groot N.N."/>
        </authorList>
    </citation>
    <scope>NUCLEOTIDE SEQUENCE [LARGE SCALE GENOMIC DNA]</scope>
    <source>
        <strain evidence="2 3">KH1P1</strain>
    </source>
</reference>
<dbReference type="PANTHER" id="PTHR34297:SF1">
    <property type="entry name" value="ASP23_GLS24 FAMILY ENVELOPE STRESS RESPONSE PROTEIN"/>
    <property type="match status" value="1"/>
</dbReference>
<evidence type="ECO:0000256" key="1">
    <source>
        <dbReference type="ARBA" id="ARBA00005721"/>
    </source>
</evidence>
<evidence type="ECO:0000313" key="2">
    <source>
        <dbReference type="EMBL" id="SET97213.1"/>
    </source>
</evidence>
<dbReference type="Pfam" id="PF03780">
    <property type="entry name" value="Asp23"/>
    <property type="match status" value="1"/>
</dbReference>
<gene>
    <name evidence="2" type="ORF">SAMN04487771_10877</name>
</gene>
<accession>A0A1I0ILJ5</accession>
<dbReference type="STRING" id="1526.SAMN02910262_02308"/>
<dbReference type="OrthoDB" id="9793465at2"/>
<proteinExistence type="inferred from homology"/>
<protein>
    <submittedName>
        <fullName evidence="2">Uncharacterized conserved protein YloU, alkaline shock protein (Asp23) family</fullName>
    </submittedName>
</protein>
<dbReference type="Proteomes" id="UP000199820">
    <property type="component" value="Unassembled WGS sequence"/>
</dbReference>
<organism evidence="2 3">
    <name type="scientific">[Clostridium] aminophilum</name>
    <dbReference type="NCBI Taxonomy" id="1526"/>
    <lineage>
        <taxon>Bacteria</taxon>
        <taxon>Bacillati</taxon>
        <taxon>Bacillota</taxon>
        <taxon>Clostridia</taxon>
        <taxon>Lachnospirales</taxon>
        <taxon>Lachnospiraceae</taxon>
    </lineage>
</organism>
<sequence>MAEKAENTHTIYSDNSIGEVKIADDVVAVIAGLAATEVEGVHSMAGDYTKEMLSKLGMKNLGKGVKVTVDEDHVYVDISLNIKYGYSIPNVSAAVQDKVKDSIENMTGLSVLEVNVKIAGVNVPAEK</sequence>
<dbReference type="AlphaFoldDB" id="A0A1I0ILJ5"/>
<evidence type="ECO:0000313" key="3">
    <source>
        <dbReference type="Proteomes" id="UP000199820"/>
    </source>
</evidence>